<gene>
    <name evidence="1" type="ORF">CEXT_736221</name>
</gene>
<reference evidence="1 2" key="1">
    <citation type="submission" date="2021-06" db="EMBL/GenBank/DDBJ databases">
        <title>Caerostris extrusa draft genome.</title>
        <authorList>
            <person name="Kono N."/>
            <person name="Arakawa K."/>
        </authorList>
    </citation>
    <scope>NUCLEOTIDE SEQUENCE [LARGE SCALE GENOMIC DNA]</scope>
</reference>
<evidence type="ECO:0000313" key="2">
    <source>
        <dbReference type="Proteomes" id="UP001054945"/>
    </source>
</evidence>
<comment type="caution">
    <text evidence="1">The sequence shown here is derived from an EMBL/GenBank/DDBJ whole genome shotgun (WGS) entry which is preliminary data.</text>
</comment>
<name>A0AAV4MQ00_CAEEX</name>
<sequence>MLVNSVGMTPNTRAGKTALYLELSGGLSWLRFIYDDAKCDFVNAIPIAVTAFGPPWCYTDHAPSPILMGHGDNCGNAYTLRSEVVASIRPAKELDCLAKQLFRIGISPKLCCPFRESKDEMNAQHLYPLSSLIC</sequence>
<proteinExistence type="predicted"/>
<evidence type="ECO:0000313" key="1">
    <source>
        <dbReference type="EMBL" id="GIX73965.1"/>
    </source>
</evidence>
<accession>A0AAV4MQ00</accession>
<dbReference type="EMBL" id="BPLR01020011">
    <property type="protein sequence ID" value="GIX73965.1"/>
    <property type="molecule type" value="Genomic_DNA"/>
</dbReference>
<dbReference type="AlphaFoldDB" id="A0AAV4MQ00"/>
<protein>
    <submittedName>
        <fullName evidence="1">Uncharacterized protein</fullName>
    </submittedName>
</protein>
<dbReference type="Proteomes" id="UP001054945">
    <property type="component" value="Unassembled WGS sequence"/>
</dbReference>
<keyword evidence="2" id="KW-1185">Reference proteome</keyword>
<organism evidence="1 2">
    <name type="scientific">Caerostris extrusa</name>
    <name type="common">Bark spider</name>
    <name type="synonym">Caerostris bankana</name>
    <dbReference type="NCBI Taxonomy" id="172846"/>
    <lineage>
        <taxon>Eukaryota</taxon>
        <taxon>Metazoa</taxon>
        <taxon>Ecdysozoa</taxon>
        <taxon>Arthropoda</taxon>
        <taxon>Chelicerata</taxon>
        <taxon>Arachnida</taxon>
        <taxon>Araneae</taxon>
        <taxon>Araneomorphae</taxon>
        <taxon>Entelegynae</taxon>
        <taxon>Araneoidea</taxon>
        <taxon>Araneidae</taxon>
        <taxon>Caerostris</taxon>
    </lineage>
</organism>